<feature type="signal peptide" evidence="1">
    <location>
        <begin position="1"/>
        <end position="21"/>
    </location>
</feature>
<keyword evidence="1" id="KW-0732">Signal</keyword>
<protein>
    <submittedName>
        <fullName evidence="2">TIGR03790 family protein</fullName>
    </submittedName>
</protein>
<evidence type="ECO:0000256" key="1">
    <source>
        <dbReference type="SAM" id="SignalP"/>
    </source>
</evidence>
<accession>A0A9D7E7M7</accession>
<sequence length="348" mass="37475">MLRFTAVLLILIATIHSAESAAQSSNTLRAFGGASYGLTAPQLAVVINENDPASVEVGLYYAKARGVPARNIITLRLPTGERQISPAQFEVFRTALDARLSAEIQALLLVWTTPYAVDCNSITGALALGLDAALCSHTCSPSKHNPYFDSGSLRPYDDHAMRIAMLLPVQSVASAKALIDRGVAADRTMPRGTAYLVTTADSARNSRTAFFPRDARLVRPPLALRNVRSEAIEGAGDVMFYLTGRVTVDKLDTLRFLPGALADHLTSAGGDLLGTNQMSSLRWLEAGATASYGTVSEPCNHWQKFPNPAVLIKHYSQGASAIEAYWKSVAWPTQGLFIGEPLAAPYRR</sequence>
<dbReference type="NCBIfam" id="TIGR03790">
    <property type="entry name" value="TIGR03790 family protein"/>
    <property type="match status" value="1"/>
</dbReference>
<name>A0A9D7E7M7_9PROT</name>
<proteinExistence type="predicted"/>
<dbReference type="AlphaFoldDB" id="A0A9D7E7M7"/>
<feature type="chain" id="PRO_5038626106" evidence="1">
    <location>
        <begin position="22"/>
        <end position="348"/>
    </location>
</feature>
<comment type="caution">
    <text evidence="2">The sequence shown here is derived from an EMBL/GenBank/DDBJ whole genome shotgun (WGS) entry which is preliminary data.</text>
</comment>
<dbReference type="EMBL" id="JADJEV010000005">
    <property type="protein sequence ID" value="MBK6975387.1"/>
    <property type="molecule type" value="Genomic_DNA"/>
</dbReference>
<gene>
    <name evidence="2" type="ORF">IPH26_21385</name>
</gene>
<organism evidence="2 3">
    <name type="scientific">Candidatus Methylophosphatis roskildensis</name>
    <dbReference type="NCBI Taxonomy" id="2899263"/>
    <lineage>
        <taxon>Bacteria</taxon>
        <taxon>Pseudomonadati</taxon>
        <taxon>Pseudomonadota</taxon>
        <taxon>Betaproteobacteria</taxon>
        <taxon>Nitrosomonadales</taxon>
        <taxon>Sterolibacteriaceae</taxon>
        <taxon>Candidatus Methylophosphatis</taxon>
    </lineage>
</organism>
<dbReference type="Proteomes" id="UP000807785">
    <property type="component" value="Unassembled WGS sequence"/>
</dbReference>
<evidence type="ECO:0000313" key="2">
    <source>
        <dbReference type="EMBL" id="MBK6975387.1"/>
    </source>
</evidence>
<dbReference type="InterPro" id="IPR022265">
    <property type="entry name" value="CHP03790"/>
</dbReference>
<reference evidence="2" key="1">
    <citation type="submission" date="2020-10" db="EMBL/GenBank/DDBJ databases">
        <title>Connecting structure to function with the recovery of over 1000 high-quality activated sludge metagenome-assembled genomes encoding full-length rRNA genes using long-read sequencing.</title>
        <authorList>
            <person name="Singleton C.M."/>
            <person name="Petriglieri F."/>
            <person name="Kristensen J.M."/>
            <person name="Kirkegaard R.H."/>
            <person name="Michaelsen T.Y."/>
            <person name="Andersen M.H."/>
            <person name="Karst S.M."/>
            <person name="Dueholm M.S."/>
            <person name="Nielsen P.H."/>
            <person name="Albertsen M."/>
        </authorList>
    </citation>
    <scope>NUCLEOTIDE SEQUENCE</scope>
    <source>
        <strain evidence="2">Bjer_18-Q3-R1-45_BAT3C.347</strain>
    </source>
</reference>
<evidence type="ECO:0000313" key="3">
    <source>
        <dbReference type="Proteomes" id="UP000807785"/>
    </source>
</evidence>